<sequence>MGAPTLAIDVDQSELVKQTAAFLKKLGKVKVPENVDLIKLGRAKELAPMDADWYFIRAASLARRLYVKPGVGVGALKRSYGGNKRRGVIARHFQSAAGGNIRKALQTLEAIKWVEKSSVGGRILSAQGRKDLDRIASQMRNGKSSE</sequence>
<dbReference type="Proteomes" id="UP000095286">
    <property type="component" value="Unplaced"/>
</dbReference>
<organism evidence="1 2">
    <name type="scientific">Rhabditophanes sp. KR3021</name>
    <dbReference type="NCBI Taxonomy" id="114890"/>
    <lineage>
        <taxon>Eukaryota</taxon>
        <taxon>Metazoa</taxon>
        <taxon>Ecdysozoa</taxon>
        <taxon>Nematoda</taxon>
        <taxon>Chromadorea</taxon>
        <taxon>Rhabditida</taxon>
        <taxon>Tylenchina</taxon>
        <taxon>Panagrolaimomorpha</taxon>
        <taxon>Strongyloidoidea</taxon>
        <taxon>Alloionematidae</taxon>
        <taxon>Rhabditophanes</taxon>
    </lineage>
</organism>
<proteinExistence type="predicted"/>
<dbReference type="WBParaSite" id="RSKR_0000380900.1">
    <property type="protein sequence ID" value="RSKR_0000380900.1"/>
    <property type="gene ID" value="RSKR_0000380900"/>
</dbReference>
<protein>
    <submittedName>
        <fullName evidence="2">40S ribosomal protein S19</fullName>
    </submittedName>
</protein>
<evidence type="ECO:0000313" key="2">
    <source>
        <dbReference type="WBParaSite" id="RSKR_0000380900.1"/>
    </source>
</evidence>
<reference evidence="2" key="1">
    <citation type="submission" date="2016-11" db="UniProtKB">
        <authorList>
            <consortium name="WormBaseParasite"/>
        </authorList>
    </citation>
    <scope>IDENTIFICATION</scope>
    <source>
        <strain evidence="2">KR3021</strain>
    </source>
</reference>
<name>A0AC35TT14_9BILA</name>
<evidence type="ECO:0000313" key="1">
    <source>
        <dbReference type="Proteomes" id="UP000095286"/>
    </source>
</evidence>
<accession>A0AC35TT14</accession>